<feature type="transmembrane region" description="Helical" evidence="6">
    <location>
        <begin position="303"/>
        <end position="324"/>
    </location>
</feature>
<dbReference type="NCBIfam" id="NF002921">
    <property type="entry name" value="PRK03545.1"/>
    <property type="match status" value="1"/>
</dbReference>
<evidence type="ECO:0000256" key="4">
    <source>
        <dbReference type="ARBA" id="ARBA00022989"/>
    </source>
</evidence>
<feature type="transmembrane region" description="Helical" evidence="6">
    <location>
        <begin position="275"/>
        <end position="297"/>
    </location>
</feature>
<dbReference type="PANTHER" id="PTHR43124:SF4">
    <property type="entry name" value="SUGAR EFFLUX TRANSPORTER"/>
    <property type="match status" value="1"/>
</dbReference>
<keyword evidence="5 6" id="KW-0472">Membrane</keyword>
<organism evidence="8 9">
    <name type="scientific">Psittacicella hinzii</name>
    <dbReference type="NCBI Taxonomy" id="2028575"/>
    <lineage>
        <taxon>Bacteria</taxon>
        <taxon>Pseudomonadati</taxon>
        <taxon>Pseudomonadota</taxon>
        <taxon>Gammaproteobacteria</taxon>
        <taxon>Pasteurellales</taxon>
        <taxon>Psittacicellaceae</taxon>
        <taxon>Psittacicella</taxon>
    </lineage>
</organism>
<name>A0A3A1Y3P5_9GAMM</name>
<feature type="transmembrane region" description="Helical" evidence="6">
    <location>
        <begin position="54"/>
        <end position="76"/>
    </location>
</feature>
<comment type="caution">
    <text evidence="8">The sequence shown here is derived from an EMBL/GenBank/DDBJ whole genome shotgun (WGS) entry which is preliminary data.</text>
</comment>
<dbReference type="PANTHER" id="PTHR43124">
    <property type="entry name" value="PURINE EFFLUX PUMP PBUE"/>
    <property type="match status" value="1"/>
</dbReference>
<feature type="transmembrane region" description="Helical" evidence="6">
    <location>
        <begin position="336"/>
        <end position="355"/>
    </location>
</feature>
<feature type="transmembrane region" description="Helical" evidence="6">
    <location>
        <begin position="108"/>
        <end position="130"/>
    </location>
</feature>
<dbReference type="SUPFAM" id="SSF103473">
    <property type="entry name" value="MFS general substrate transporter"/>
    <property type="match status" value="1"/>
</dbReference>
<keyword evidence="8" id="KW-0813">Transport</keyword>
<dbReference type="InterPro" id="IPR020846">
    <property type="entry name" value="MFS_dom"/>
</dbReference>
<comment type="subcellular location">
    <subcellularLocation>
        <location evidence="1">Cell membrane</location>
        <topology evidence="1">Multi-pass membrane protein</topology>
    </subcellularLocation>
</comment>
<accession>A0A3A1Y3P5</accession>
<keyword evidence="2" id="KW-1003">Cell membrane</keyword>
<evidence type="ECO:0000313" key="9">
    <source>
        <dbReference type="Proteomes" id="UP000265691"/>
    </source>
</evidence>
<dbReference type="OrthoDB" id="9788453at2"/>
<dbReference type="CDD" id="cd17324">
    <property type="entry name" value="MFS_NepI_like"/>
    <property type="match status" value="1"/>
</dbReference>
<keyword evidence="3 6" id="KW-0812">Transmembrane</keyword>
<dbReference type="GO" id="GO:0005886">
    <property type="term" value="C:plasma membrane"/>
    <property type="evidence" value="ECO:0007669"/>
    <property type="project" value="UniProtKB-SubCell"/>
</dbReference>
<feature type="non-terminal residue" evidence="8">
    <location>
        <position position="361"/>
    </location>
</feature>
<dbReference type="PROSITE" id="PS50850">
    <property type="entry name" value="MFS"/>
    <property type="match status" value="1"/>
</dbReference>
<evidence type="ECO:0000313" key="8">
    <source>
        <dbReference type="EMBL" id="RIY32071.1"/>
    </source>
</evidence>
<feature type="transmembrane region" description="Helical" evidence="6">
    <location>
        <begin position="12"/>
        <end position="34"/>
    </location>
</feature>
<dbReference type="RefSeq" id="WP_119525391.1">
    <property type="nucleotide sequence ID" value="NZ_NRHC01000070.1"/>
</dbReference>
<dbReference type="Gene3D" id="1.20.1250.20">
    <property type="entry name" value="MFS general substrate transporter like domains"/>
    <property type="match status" value="1"/>
</dbReference>
<keyword evidence="4 6" id="KW-1133">Transmembrane helix</keyword>
<dbReference type="GO" id="GO:0022857">
    <property type="term" value="F:transmembrane transporter activity"/>
    <property type="evidence" value="ECO:0007669"/>
    <property type="project" value="InterPro"/>
</dbReference>
<dbReference type="Pfam" id="PF07690">
    <property type="entry name" value="MFS_1"/>
    <property type="match status" value="1"/>
</dbReference>
<evidence type="ECO:0000256" key="6">
    <source>
        <dbReference type="SAM" id="Phobius"/>
    </source>
</evidence>
<feature type="transmembrane region" description="Helical" evidence="6">
    <location>
        <begin position="83"/>
        <end position="102"/>
    </location>
</feature>
<feature type="transmembrane region" description="Helical" evidence="6">
    <location>
        <begin position="142"/>
        <end position="163"/>
    </location>
</feature>
<dbReference type="Proteomes" id="UP000265691">
    <property type="component" value="Unassembled WGS sequence"/>
</dbReference>
<reference evidence="8 9" key="1">
    <citation type="submission" date="2017-08" db="EMBL/GenBank/DDBJ databases">
        <title>Reclassification of Bisgaard taxon 37 and 44.</title>
        <authorList>
            <person name="Christensen H."/>
        </authorList>
    </citation>
    <scope>NUCLEOTIDE SEQUENCE [LARGE SCALE GENOMIC DNA]</scope>
    <source>
        <strain evidence="8 9">B96_3</strain>
    </source>
</reference>
<feature type="transmembrane region" description="Helical" evidence="6">
    <location>
        <begin position="212"/>
        <end position="229"/>
    </location>
</feature>
<evidence type="ECO:0000256" key="3">
    <source>
        <dbReference type="ARBA" id="ARBA00022692"/>
    </source>
</evidence>
<dbReference type="InterPro" id="IPR036259">
    <property type="entry name" value="MFS_trans_sf"/>
</dbReference>
<dbReference type="AlphaFoldDB" id="A0A3A1Y3P5"/>
<protein>
    <submittedName>
        <fullName evidence="8">Sugar transporter</fullName>
    </submittedName>
</protein>
<gene>
    <name evidence="8" type="ORF">CKF54_05635</name>
</gene>
<evidence type="ECO:0000256" key="2">
    <source>
        <dbReference type="ARBA" id="ARBA00022475"/>
    </source>
</evidence>
<sequence>MSTPVVANNSEGLGYLRVILFALSAFIFNTAEFIPVALLSDIAQTYDMSVSHTGLMITAYAWIVSLTSLPFMLMTAKFERKGLMLKVFTAFIIGHIITIFAPNFAVLVAGRIVIAFAHAIFWAISASLVVRVAPPNKANQALALFALGTALAMVLGLSLGRIIGQFVGWRMTFAIIAIVAGVIMTLLALFLPRLSSQNVGSLDSLPLLAKRPLLIGLYILTAVMISAHFTAYSYIEPFTLTISKLTEDAATYALLIFGVSGIFASYLFSRLYSYAPNIFVLALLGIMLASLVLLLPISHNHTALFGLIFIWGIGIAALGLSFQLRVLQLAPDATDVAMSIYSGIYNIGIGAGALIRDSRKS</sequence>
<evidence type="ECO:0000259" key="7">
    <source>
        <dbReference type="PROSITE" id="PS50850"/>
    </source>
</evidence>
<evidence type="ECO:0000256" key="5">
    <source>
        <dbReference type="ARBA" id="ARBA00023136"/>
    </source>
</evidence>
<evidence type="ECO:0000256" key="1">
    <source>
        <dbReference type="ARBA" id="ARBA00004651"/>
    </source>
</evidence>
<keyword evidence="8" id="KW-0762">Sugar transport</keyword>
<dbReference type="EMBL" id="NRHC01000070">
    <property type="protein sequence ID" value="RIY32071.1"/>
    <property type="molecule type" value="Genomic_DNA"/>
</dbReference>
<dbReference type="InterPro" id="IPR050189">
    <property type="entry name" value="MFS_Efflux_Transporters"/>
</dbReference>
<proteinExistence type="predicted"/>
<feature type="domain" description="Major facilitator superfamily (MFS) profile" evidence="7">
    <location>
        <begin position="17"/>
        <end position="361"/>
    </location>
</feature>
<feature type="transmembrane region" description="Helical" evidence="6">
    <location>
        <begin position="249"/>
        <end position="268"/>
    </location>
</feature>
<keyword evidence="9" id="KW-1185">Reference proteome</keyword>
<feature type="transmembrane region" description="Helical" evidence="6">
    <location>
        <begin position="169"/>
        <end position="191"/>
    </location>
</feature>
<dbReference type="InterPro" id="IPR011701">
    <property type="entry name" value="MFS"/>
</dbReference>